<name>A0A1F7L1Q4_9BACT</name>
<accession>A0A1F7L1Q4</accession>
<evidence type="ECO:0000313" key="4">
    <source>
        <dbReference type="Proteomes" id="UP000177050"/>
    </source>
</evidence>
<dbReference type="Gene3D" id="3.40.50.2000">
    <property type="entry name" value="Glycogen Phosphorylase B"/>
    <property type="match status" value="2"/>
</dbReference>
<evidence type="ECO:0000313" key="3">
    <source>
        <dbReference type="EMBL" id="OGK74072.1"/>
    </source>
</evidence>
<dbReference type="EMBL" id="MGBR01000001">
    <property type="protein sequence ID" value="OGK74072.1"/>
    <property type="molecule type" value="Genomic_DNA"/>
</dbReference>
<reference evidence="3 4" key="1">
    <citation type="journal article" date="2016" name="Nat. Commun.">
        <title>Thousands of microbial genomes shed light on interconnected biogeochemical processes in an aquifer system.</title>
        <authorList>
            <person name="Anantharaman K."/>
            <person name="Brown C.T."/>
            <person name="Hug L.A."/>
            <person name="Sharon I."/>
            <person name="Castelle C.J."/>
            <person name="Probst A.J."/>
            <person name="Thomas B.C."/>
            <person name="Singh A."/>
            <person name="Wilkins M.J."/>
            <person name="Karaoz U."/>
            <person name="Brodie E.L."/>
            <person name="Williams K.H."/>
            <person name="Hubbard S.S."/>
            <person name="Banfield J.F."/>
        </authorList>
    </citation>
    <scope>NUCLEOTIDE SEQUENCE [LARGE SCALE GENOMIC DNA]</scope>
</reference>
<dbReference type="PANTHER" id="PTHR46401:SF2">
    <property type="entry name" value="GLYCOSYLTRANSFERASE WBBK-RELATED"/>
    <property type="match status" value="1"/>
</dbReference>
<dbReference type="Proteomes" id="UP000177050">
    <property type="component" value="Unassembled WGS sequence"/>
</dbReference>
<dbReference type="GO" id="GO:0016757">
    <property type="term" value="F:glycosyltransferase activity"/>
    <property type="evidence" value="ECO:0007669"/>
    <property type="project" value="InterPro"/>
</dbReference>
<protein>
    <recommendedName>
        <fullName evidence="2">Glycosyl transferase family 1 domain-containing protein</fullName>
    </recommendedName>
</protein>
<comment type="caution">
    <text evidence="3">The sequence shown here is derived from an EMBL/GenBank/DDBJ whole genome shotgun (WGS) entry which is preliminary data.</text>
</comment>
<gene>
    <name evidence="3" type="ORF">A3K52_04860</name>
</gene>
<dbReference type="Pfam" id="PF00534">
    <property type="entry name" value="Glycos_transf_1"/>
    <property type="match status" value="1"/>
</dbReference>
<dbReference type="CDD" id="cd03809">
    <property type="entry name" value="GT4_MtfB-like"/>
    <property type="match status" value="1"/>
</dbReference>
<dbReference type="AlphaFoldDB" id="A0A1F7L1Q4"/>
<proteinExistence type="predicted"/>
<dbReference type="SUPFAM" id="SSF53756">
    <property type="entry name" value="UDP-Glycosyltransferase/glycogen phosphorylase"/>
    <property type="match status" value="1"/>
</dbReference>
<organism evidence="3 4">
    <name type="scientific">Candidatus Roizmanbacteria bacterium RIFOXYD1_FULL_38_12</name>
    <dbReference type="NCBI Taxonomy" id="1802093"/>
    <lineage>
        <taxon>Bacteria</taxon>
        <taxon>Candidatus Roizmaniibacteriota</taxon>
    </lineage>
</organism>
<feature type="domain" description="Glycosyl transferase family 1" evidence="2">
    <location>
        <begin position="155"/>
        <end position="322"/>
    </location>
</feature>
<keyword evidence="1" id="KW-0808">Transferase</keyword>
<evidence type="ECO:0000259" key="2">
    <source>
        <dbReference type="Pfam" id="PF00534"/>
    </source>
</evidence>
<dbReference type="PANTHER" id="PTHR46401">
    <property type="entry name" value="GLYCOSYLTRANSFERASE WBBK-RELATED"/>
    <property type="match status" value="1"/>
</dbReference>
<evidence type="ECO:0000256" key="1">
    <source>
        <dbReference type="ARBA" id="ARBA00022679"/>
    </source>
</evidence>
<dbReference type="InterPro" id="IPR001296">
    <property type="entry name" value="Glyco_trans_1"/>
</dbReference>
<sequence>MSPQIYVYDPTIKDLQSKVRGVGRYLQILRESFSDKFIFSDTFPSKSKSSTIFINPFFNMLQSPLSIRKIAKRQVAIIHDLIPLKYPTHFPIGFKGKLNVFLNRLDLHSYDLIITDSSSSKKDIMDILGLPDNKIKVVYPCLPKIFTDENVKTTTQISNLQTMTDYCLYVGDATWNKNLVNIAKAIKLADIPCIFVGKVFGDKVLSDKIATDNMWRKELNEFNELAKNDKRFIFPGFVSDERLINLYQQAYVNILVSKDEGFGFSYLEAASQACPSLLSDSHLFHEISKDSARFVNPINPEEIAQIIKSFVLSPELRSEFGALALERSKLFSMQKFKKDFLETVQSA</sequence>